<dbReference type="InterPro" id="IPR012347">
    <property type="entry name" value="Ferritin-like"/>
</dbReference>
<evidence type="ECO:0000313" key="2">
    <source>
        <dbReference type="Proteomes" id="UP000748752"/>
    </source>
</evidence>
<evidence type="ECO:0000313" key="1">
    <source>
        <dbReference type="EMBL" id="MBK1631344.1"/>
    </source>
</evidence>
<comment type="caution">
    <text evidence="1">The sequence shown here is derived from an EMBL/GenBank/DDBJ whole genome shotgun (WGS) entry which is preliminary data.</text>
</comment>
<dbReference type="CDD" id="cd01045">
    <property type="entry name" value="Ferritin_like_AB"/>
    <property type="match status" value="1"/>
</dbReference>
<dbReference type="Proteomes" id="UP000748752">
    <property type="component" value="Unassembled WGS sequence"/>
</dbReference>
<dbReference type="RefSeq" id="WP_200237411.1">
    <property type="nucleotide sequence ID" value="NZ_NRRV01000024.1"/>
</dbReference>
<dbReference type="EMBL" id="NRRV01000024">
    <property type="protein sequence ID" value="MBK1631344.1"/>
    <property type="molecule type" value="Genomic_DNA"/>
</dbReference>
<reference evidence="1 2" key="1">
    <citation type="journal article" date="2020" name="Microorganisms">
        <title>Osmotic Adaptation and Compatible Solute Biosynthesis of Phototrophic Bacteria as Revealed from Genome Analyses.</title>
        <authorList>
            <person name="Imhoff J.F."/>
            <person name="Rahn T."/>
            <person name="Kunzel S."/>
            <person name="Keller A."/>
            <person name="Neulinger S.C."/>
        </authorList>
    </citation>
    <scope>NUCLEOTIDE SEQUENCE [LARGE SCALE GENOMIC DNA]</scope>
    <source>
        <strain evidence="1 2">DSM 6210</strain>
    </source>
</reference>
<keyword evidence="2" id="KW-1185">Reference proteome</keyword>
<dbReference type="InterPro" id="IPR009078">
    <property type="entry name" value="Ferritin-like_SF"/>
</dbReference>
<protein>
    <recommendedName>
        <fullName evidence="3">Rubrerythrin</fullName>
    </recommendedName>
</protein>
<organism evidence="1 2">
    <name type="scientific">Thiohalocapsa halophila</name>
    <dbReference type="NCBI Taxonomy" id="69359"/>
    <lineage>
        <taxon>Bacteria</taxon>
        <taxon>Pseudomonadati</taxon>
        <taxon>Pseudomonadota</taxon>
        <taxon>Gammaproteobacteria</taxon>
        <taxon>Chromatiales</taxon>
        <taxon>Chromatiaceae</taxon>
        <taxon>Thiohalocapsa</taxon>
    </lineage>
</organism>
<accession>A0ABS1CIL7</accession>
<dbReference type="SUPFAM" id="SSF47240">
    <property type="entry name" value="Ferritin-like"/>
    <property type="match status" value="1"/>
</dbReference>
<evidence type="ECO:0008006" key="3">
    <source>
        <dbReference type="Google" id="ProtNLM"/>
    </source>
</evidence>
<name>A0ABS1CIL7_9GAMM</name>
<sequence>MSPPAADSIIESVAELVAHALELEYASQAHYEQLADSMAVHHNPEVASLFQRLAALSGEHAAEVAARAADMTLPRIPPWAFKWECPDAPEGADCLDPDVSYRMTTAEAVAVALHNERRGRAYYLHVAASATDAEARTLAAAMATEEAEHVALLEAMLVETGAPQPAEPEDLDPPHMPA</sequence>
<gene>
    <name evidence="1" type="ORF">CKO31_11455</name>
</gene>
<proteinExistence type="predicted"/>
<dbReference type="Gene3D" id="1.20.1260.10">
    <property type="match status" value="1"/>
</dbReference>